<dbReference type="Proteomes" id="UP000469523">
    <property type="component" value="Unassembled WGS sequence"/>
</dbReference>
<name>A0A6N7XVJ6_9FIRM</name>
<dbReference type="EMBL" id="VUNQ01000019">
    <property type="protein sequence ID" value="MSU01807.1"/>
    <property type="molecule type" value="Genomic_DNA"/>
</dbReference>
<keyword evidence="2" id="KW-1185">Reference proteome</keyword>
<comment type="caution">
    <text evidence="1">The sequence shown here is derived from an EMBL/GenBank/DDBJ whole genome shotgun (WGS) entry which is preliminary data.</text>
</comment>
<organism evidence="1 2">
    <name type="scientific">Tissierella pigra</name>
    <dbReference type="NCBI Taxonomy" id="2607614"/>
    <lineage>
        <taxon>Bacteria</taxon>
        <taxon>Bacillati</taxon>
        <taxon>Bacillota</taxon>
        <taxon>Tissierellia</taxon>
        <taxon>Tissierellales</taxon>
        <taxon>Tissierellaceae</taxon>
        <taxon>Tissierella</taxon>
    </lineage>
</organism>
<sequence>MKNHRIEPHRIEGLVTTTAKAFAVIKEGTEGDPRHYAKHMHFMADLLKDLVDTAYPIEDKEIDTRNLIEIAQFQSFEEMMNAVAKIAKATKPPKAGKF</sequence>
<evidence type="ECO:0000313" key="2">
    <source>
        <dbReference type="Proteomes" id="UP000469523"/>
    </source>
</evidence>
<evidence type="ECO:0000313" key="1">
    <source>
        <dbReference type="EMBL" id="MSU01807.1"/>
    </source>
</evidence>
<accession>A0A6N7XVJ6</accession>
<protein>
    <submittedName>
        <fullName evidence="1">Uncharacterized protein</fullName>
    </submittedName>
</protein>
<gene>
    <name evidence="1" type="ORF">FYJ83_10045</name>
</gene>
<reference evidence="1 2" key="1">
    <citation type="submission" date="2019-09" db="EMBL/GenBank/DDBJ databases">
        <title>In-depth cultivation of the pig gut microbiome towards novel bacterial diversity and tailored functional studies.</title>
        <authorList>
            <person name="Wylensek D."/>
            <person name="Hitch T.C.A."/>
            <person name="Clavel T."/>
        </authorList>
    </citation>
    <scope>NUCLEOTIDE SEQUENCE [LARGE SCALE GENOMIC DNA]</scope>
    <source>
        <strain evidence="1 2">WCA3-693-APC-4?</strain>
    </source>
</reference>
<proteinExistence type="predicted"/>
<dbReference type="AlphaFoldDB" id="A0A6N7XVJ6"/>
<dbReference type="RefSeq" id="WP_154440236.1">
    <property type="nucleotide sequence ID" value="NZ_VUNQ01000019.1"/>
</dbReference>